<protein>
    <recommendedName>
        <fullName evidence="2">mitogen-activated protein kinase</fullName>
        <ecNumber evidence="2">2.7.11.24</ecNumber>
    </recommendedName>
</protein>
<dbReference type="Proteomes" id="UP000044602">
    <property type="component" value="Unassembled WGS sequence"/>
</dbReference>
<feature type="region of interest" description="Disordered" evidence="12">
    <location>
        <begin position="276"/>
        <end position="304"/>
    </location>
</feature>
<keyword evidence="8" id="KW-0378">Hydrolase</keyword>
<evidence type="ECO:0000256" key="12">
    <source>
        <dbReference type="SAM" id="MobiDB-lite"/>
    </source>
</evidence>
<dbReference type="GO" id="GO:0005524">
    <property type="term" value="F:ATP binding"/>
    <property type="evidence" value="ECO:0007669"/>
    <property type="project" value="UniProtKB-UniRule"/>
</dbReference>
<feature type="binding site" evidence="11">
    <location>
        <position position="53"/>
    </location>
    <ligand>
        <name>ATP</name>
        <dbReference type="ChEBI" id="CHEBI:30616"/>
    </ligand>
</feature>
<keyword evidence="8" id="KW-0645">Protease</keyword>
<evidence type="ECO:0000256" key="6">
    <source>
        <dbReference type="ARBA" id="ARBA00022741"/>
    </source>
</evidence>
<evidence type="ECO:0000256" key="7">
    <source>
        <dbReference type="ARBA" id="ARBA00022777"/>
    </source>
</evidence>
<feature type="compositionally biased region" description="Basic and acidic residues" evidence="12">
    <location>
        <begin position="362"/>
        <end position="371"/>
    </location>
</feature>
<feature type="compositionally biased region" description="Basic and acidic residues" evidence="12">
    <location>
        <begin position="545"/>
        <end position="555"/>
    </location>
</feature>
<feature type="domain" description="Protein kinase" evidence="13">
    <location>
        <begin position="1"/>
        <end position="219"/>
    </location>
</feature>
<dbReference type="SUPFAM" id="SSF52129">
    <property type="entry name" value="Caspase-like"/>
    <property type="match status" value="1"/>
</dbReference>
<dbReference type="InterPro" id="IPR011600">
    <property type="entry name" value="Pept_C14_caspase"/>
</dbReference>
<dbReference type="Pfam" id="PF00069">
    <property type="entry name" value="Pkinase"/>
    <property type="match status" value="2"/>
</dbReference>
<dbReference type="EC" id="2.7.11.24" evidence="2"/>
<dbReference type="InterPro" id="IPR017441">
    <property type="entry name" value="Protein_kinase_ATP_BS"/>
</dbReference>
<keyword evidence="15" id="KW-1185">Reference proteome</keyword>
<dbReference type="InterPro" id="IPR000719">
    <property type="entry name" value="Prot_kinase_dom"/>
</dbReference>
<evidence type="ECO:0000256" key="5">
    <source>
        <dbReference type="ARBA" id="ARBA00022703"/>
    </source>
</evidence>
<feature type="compositionally biased region" description="Basic and acidic residues" evidence="12">
    <location>
        <begin position="576"/>
        <end position="598"/>
    </location>
</feature>
<dbReference type="SUPFAM" id="SSF56112">
    <property type="entry name" value="Protein kinase-like (PK-like)"/>
    <property type="match status" value="1"/>
</dbReference>
<dbReference type="GO" id="GO:0006508">
    <property type="term" value="P:proteolysis"/>
    <property type="evidence" value="ECO:0007669"/>
    <property type="project" value="InterPro"/>
</dbReference>
<keyword evidence="9 11" id="KW-0067">ATP-binding</keyword>
<evidence type="ECO:0000313" key="14">
    <source>
        <dbReference type="EMBL" id="CRJ79733.1"/>
    </source>
</evidence>
<evidence type="ECO:0000256" key="10">
    <source>
        <dbReference type="ARBA" id="ARBA00023145"/>
    </source>
</evidence>
<evidence type="ECO:0000256" key="1">
    <source>
        <dbReference type="ARBA" id="ARBA00009005"/>
    </source>
</evidence>
<reference evidence="15" key="1">
    <citation type="submission" date="2015-05" db="EMBL/GenBank/DDBJ databases">
        <authorList>
            <person name="Fogelqvist Johan"/>
        </authorList>
    </citation>
    <scope>NUCLEOTIDE SEQUENCE [LARGE SCALE GENOMIC DNA]</scope>
</reference>
<dbReference type="Pfam" id="PF00656">
    <property type="entry name" value="Peptidase_C14"/>
    <property type="match status" value="1"/>
</dbReference>
<evidence type="ECO:0000256" key="11">
    <source>
        <dbReference type="PROSITE-ProRule" id="PRU10141"/>
    </source>
</evidence>
<feature type="region of interest" description="Disordered" evidence="12">
    <location>
        <begin position="362"/>
        <end position="383"/>
    </location>
</feature>
<gene>
    <name evidence="14" type="ORF">BN1708_000085</name>
</gene>
<comment type="similarity">
    <text evidence="1">Belongs to the peptidase C14B family.</text>
</comment>
<dbReference type="AlphaFoldDB" id="A0A0G4KCU8"/>
<evidence type="ECO:0000256" key="8">
    <source>
        <dbReference type="ARBA" id="ARBA00022807"/>
    </source>
</evidence>
<keyword evidence="3" id="KW-0723">Serine/threonine-protein kinase</keyword>
<dbReference type="Gene3D" id="3.40.50.12660">
    <property type="match status" value="1"/>
</dbReference>
<evidence type="ECO:0000256" key="2">
    <source>
        <dbReference type="ARBA" id="ARBA00012411"/>
    </source>
</evidence>
<dbReference type="FunFam" id="1.10.510.10:FF:000624">
    <property type="entry name" value="Mitogen-activated protein kinase"/>
    <property type="match status" value="1"/>
</dbReference>
<keyword evidence="4" id="KW-0808">Transferase</keyword>
<dbReference type="GO" id="GO:0005737">
    <property type="term" value="C:cytoplasm"/>
    <property type="evidence" value="ECO:0007669"/>
    <property type="project" value="TreeGrafter"/>
</dbReference>
<feature type="region of interest" description="Disordered" evidence="12">
    <location>
        <begin position="545"/>
        <end position="625"/>
    </location>
</feature>
<evidence type="ECO:0000256" key="3">
    <source>
        <dbReference type="ARBA" id="ARBA00022527"/>
    </source>
</evidence>
<evidence type="ECO:0000313" key="15">
    <source>
        <dbReference type="Proteomes" id="UP000044602"/>
    </source>
</evidence>
<dbReference type="FunFam" id="3.30.200.20:FF:000073">
    <property type="entry name" value="Mitogen-activated protein kinase"/>
    <property type="match status" value="1"/>
</dbReference>
<organism evidence="14 15">
    <name type="scientific">Verticillium longisporum</name>
    <name type="common">Verticillium dahliae var. longisporum</name>
    <dbReference type="NCBI Taxonomy" id="100787"/>
    <lineage>
        <taxon>Eukaryota</taxon>
        <taxon>Fungi</taxon>
        <taxon>Dikarya</taxon>
        <taxon>Ascomycota</taxon>
        <taxon>Pezizomycotina</taxon>
        <taxon>Sordariomycetes</taxon>
        <taxon>Hypocreomycetidae</taxon>
        <taxon>Glomerellales</taxon>
        <taxon>Plectosphaerellaceae</taxon>
        <taxon>Verticillium</taxon>
    </lineage>
</organism>
<dbReference type="GO" id="GO:0006915">
    <property type="term" value="P:apoptotic process"/>
    <property type="evidence" value="ECO:0007669"/>
    <property type="project" value="UniProtKB-KW"/>
</dbReference>
<dbReference type="PROSITE" id="PS00107">
    <property type="entry name" value="PROTEIN_KINASE_ATP"/>
    <property type="match status" value="1"/>
</dbReference>
<evidence type="ECO:0000256" key="9">
    <source>
        <dbReference type="ARBA" id="ARBA00022840"/>
    </source>
</evidence>
<dbReference type="PANTHER" id="PTHR48104:SF30">
    <property type="entry name" value="METACASPASE-1"/>
    <property type="match status" value="1"/>
</dbReference>
<feature type="region of interest" description="Disordered" evidence="12">
    <location>
        <begin position="743"/>
        <end position="810"/>
    </location>
</feature>
<keyword evidence="8" id="KW-0788">Thiol protease</keyword>
<dbReference type="InterPro" id="IPR011009">
    <property type="entry name" value="Kinase-like_dom_sf"/>
</dbReference>
<keyword evidence="5" id="KW-0053">Apoptosis</keyword>
<dbReference type="PANTHER" id="PTHR48104">
    <property type="entry name" value="METACASPASE-4"/>
    <property type="match status" value="1"/>
</dbReference>
<accession>A0A0G4KCU8</accession>
<name>A0A0G4KCU8_VERLO</name>
<keyword evidence="6 11" id="KW-0547">Nucleotide-binding</keyword>
<dbReference type="EMBL" id="CVQH01000001">
    <property type="protein sequence ID" value="CRJ79733.1"/>
    <property type="molecule type" value="Genomic_DNA"/>
</dbReference>
<feature type="compositionally biased region" description="Low complexity" evidence="12">
    <location>
        <begin position="600"/>
        <end position="618"/>
    </location>
</feature>
<keyword evidence="10" id="KW-0865">Zymogen</keyword>
<dbReference type="InterPro" id="IPR029030">
    <property type="entry name" value="Caspase-like_dom_sf"/>
</dbReference>
<dbReference type="Gene3D" id="1.10.510.10">
    <property type="entry name" value="Transferase(Phosphotransferase) domain 1"/>
    <property type="match status" value="1"/>
</dbReference>
<evidence type="ECO:0000259" key="13">
    <source>
        <dbReference type="PROSITE" id="PS50011"/>
    </source>
</evidence>
<dbReference type="PROSITE" id="PS50011">
    <property type="entry name" value="PROTEIN_KINASE_DOM"/>
    <property type="match status" value="1"/>
</dbReference>
<evidence type="ECO:0000256" key="4">
    <source>
        <dbReference type="ARBA" id="ARBA00022679"/>
    </source>
</evidence>
<dbReference type="Gene3D" id="3.30.200.20">
    <property type="entry name" value="Phosphorylase Kinase, domain 1"/>
    <property type="match status" value="1"/>
</dbReference>
<dbReference type="GO" id="GO:0004707">
    <property type="term" value="F:MAP kinase activity"/>
    <property type="evidence" value="ECO:0007669"/>
    <property type="project" value="UniProtKB-EC"/>
</dbReference>
<dbReference type="InterPro" id="IPR050452">
    <property type="entry name" value="Metacaspase"/>
</dbReference>
<proteinExistence type="inferred from homology"/>
<keyword evidence="7" id="KW-0418">Kinase</keyword>
<dbReference type="GO" id="GO:0004197">
    <property type="term" value="F:cysteine-type endopeptidase activity"/>
    <property type="evidence" value="ECO:0007669"/>
    <property type="project" value="InterPro"/>
</dbReference>
<sequence length="1117" mass="124329">MSRSNAPNPSGSRKISFNVSEQYDIQDVVGEGAYGVVCSAIHKPSGQKVAIKKITPFDHSMFCLRTLREMKLLRYFNHENIISILDIQKPRGYDTFNEVYLIQIMLTFKEYTKAIDVWSVGCILAEMLSGKPLFPGKDYHHQLTLILDVLGTPTMEDYYGIKSRRAREYIRSLPFKKKVPFRTLFPKTSDLALDLLEKLLAFNPVKRITVEEALKHPYLEPYHDPDDEPTAPPIPEEFFDFDKHKDTLSKEQLKQLIYQEIMRIASLPRYAKIDPKDIPPPTPVALPHSQPQLQSPPSPPASSAQPLVHLIQTVYRPGQVAPSIFEALGVHVIPDTAVADLLPDPAYVPDFATWDALSADEARQRNDETKRPLNTGVQSPGCQTYQDRKRELSISNQDAYRVVRRLPPLKGQQQARTAAGTSMPGDYRQNLVNAFLKLVAYDFGCNASASRAEPRLHLIAPSAMSSSQTGSGSGDPHQRSSYFASGCTFIFRSPRTRDAARQGLVDGPLGAVSARASTNFDTEADHTIDFAREIVAALITAQHRAREGKTERRPGDGQWWTTERRWGGGQGGPIGREVDRDVVAGDKDAAPSNERKAEQATAALGSSSSGARPGAAPGMPVSKRPRKQMSIYDNYRMVRPPSASWDQKTRYEAIGKVRGAGYDDIFVVSSLFHHVSILRVRVPDRLLEVLGGAPDEYVGGKRSWGGLEVRRSRWFDLFLVDQRIEAMEIVWGVMAWMMRAPEPERGSKEEDPPPQQQQQQPYNGGYGPPQPNYNSRPAMPTVNSNAYVHGNHNAPAPPPTTPQQFGHGAPSNYNFQYSNCTGRRKALLIGINYFGQRGQLRGCINDVKNMSAYLVENFGYKREDMVILTDDQQNPVSQPTKQNLLRAMHWLVKDARPNDSLFFHYSGHGGQTKDLDGDEDDGYDEVVYPVDFRQVGHIVDDEMHRIMVKSLPPGVRLTAIFDSCHSGTALDLPYVYNTQGILKEPNLAKEAGQGLLGVISSYTQGDMSGVANNIMGFFKKATNGDDAHQRTMATKTSPADVIMFSGSKDDQTSADATIAQQATGAMSWAFITSLKKNPQQSYVQLLNSIRDELEAKYSQKPQLSCSHPLNTNLLFVM</sequence>